<keyword evidence="8" id="KW-0999">Mitochondrion inner membrane</keyword>
<evidence type="ECO:0000256" key="6">
    <source>
        <dbReference type="ARBA" id="ARBA00022660"/>
    </source>
</evidence>
<organism evidence="14 15">
    <name type="scientific">Peltaster fructicola</name>
    <dbReference type="NCBI Taxonomy" id="286661"/>
    <lineage>
        <taxon>Eukaryota</taxon>
        <taxon>Fungi</taxon>
        <taxon>Dikarya</taxon>
        <taxon>Ascomycota</taxon>
        <taxon>Pezizomycotina</taxon>
        <taxon>Dothideomycetes</taxon>
        <taxon>Dothideomycetes incertae sedis</taxon>
        <taxon>Peltaster</taxon>
    </lineage>
</organism>
<dbReference type="PANTHER" id="PTHR17098:SF2">
    <property type="entry name" value="NADH DEHYDROGENASE [UBIQUINONE] 1 ALPHA SUBCOMPLEX SUBUNIT 1"/>
    <property type="match status" value="1"/>
</dbReference>
<evidence type="ECO:0000256" key="3">
    <source>
        <dbReference type="ARBA" id="ARBA00009960"/>
    </source>
</evidence>
<evidence type="ECO:0000256" key="13">
    <source>
        <dbReference type="SAM" id="Phobius"/>
    </source>
</evidence>
<keyword evidence="12 13" id="KW-0472">Membrane</keyword>
<protein>
    <recommendedName>
        <fullName evidence="4">NADH dehydrogenase [ubiquinone] 1 alpha subcomplex subunit 1</fullName>
    </recommendedName>
</protein>
<dbReference type="GO" id="GO:0005743">
    <property type="term" value="C:mitochondrial inner membrane"/>
    <property type="evidence" value="ECO:0007669"/>
    <property type="project" value="UniProtKB-SubCell"/>
</dbReference>
<evidence type="ECO:0000256" key="12">
    <source>
        <dbReference type="ARBA" id="ARBA00023136"/>
    </source>
</evidence>
<proteinExistence type="inferred from homology"/>
<dbReference type="Pfam" id="PF15879">
    <property type="entry name" value="MWFE"/>
    <property type="match status" value="1"/>
</dbReference>
<keyword evidence="7 13" id="KW-0812">Transmembrane</keyword>
<gene>
    <name evidence="14" type="ORF">AMS68_004985</name>
</gene>
<dbReference type="OrthoDB" id="1920692at2759"/>
<comment type="similarity">
    <text evidence="3">Belongs to the complex I NDUFA1 subunit family.</text>
</comment>
<keyword evidence="11" id="KW-0496">Mitochondrion</keyword>
<dbReference type="PANTHER" id="PTHR17098">
    <property type="entry name" value="NADH-UBIQUINONE OXIDOREDUCTASE MWFE SUBUNIT"/>
    <property type="match status" value="1"/>
</dbReference>
<keyword evidence="9" id="KW-0249">Electron transport</keyword>
<keyword evidence="5" id="KW-0813">Transport</keyword>
<dbReference type="Proteomes" id="UP000503462">
    <property type="component" value="Chromosome 3"/>
</dbReference>
<evidence type="ECO:0000256" key="11">
    <source>
        <dbReference type="ARBA" id="ARBA00023128"/>
    </source>
</evidence>
<evidence type="ECO:0000256" key="10">
    <source>
        <dbReference type="ARBA" id="ARBA00022989"/>
    </source>
</evidence>
<evidence type="ECO:0000256" key="8">
    <source>
        <dbReference type="ARBA" id="ARBA00022792"/>
    </source>
</evidence>
<evidence type="ECO:0000256" key="9">
    <source>
        <dbReference type="ARBA" id="ARBA00022982"/>
    </source>
</evidence>
<accession>A0A6H0XXZ7</accession>
<evidence type="ECO:0000313" key="15">
    <source>
        <dbReference type="Proteomes" id="UP000503462"/>
    </source>
</evidence>
<evidence type="ECO:0000256" key="1">
    <source>
        <dbReference type="ARBA" id="ARBA00003195"/>
    </source>
</evidence>
<feature type="transmembrane region" description="Helical" evidence="13">
    <location>
        <begin position="7"/>
        <end position="28"/>
    </location>
</feature>
<evidence type="ECO:0000256" key="2">
    <source>
        <dbReference type="ARBA" id="ARBA00004298"/>
    </source>
</evidence>
<evidence type="ECO:0000313" key="14">
    <source>
        <dbReference type="EMBL" id="QIW99467.1"/>
    </source>
</evidence>
<evidence type="ECO:0000256" key="4">
    <source>
        <dbReference type="ARBA" id="ARBA00016392"/>
    </source>
</evidence>
<sequence length="86" mass="9764">MGVPFEALIPYGIMITMFGVTGAALSKLRHMQNGGKRGRHALDIWDHQMMQRDKRITGLLRGQSDKVEAPPGFELSNPWRLENRMT</sequence>
<keyword evidence="15" id="KW-1185">Reference proteome</keyword>
<evidence type="ECO:0000256" key="5">
    <source>
        <dbReference type="ARBA" id="ARBA00022448"/>
    </source>
</evidence>
<comment type="subcellular location">
    <subcellularLocation>
        <location evidence="2">Mitochondrion inner membrane</location>
        <topology evidence="2">Single-pass membrane protein</topology>
        <orientation evidence="2">Matrix side</orientation>
    </subcellularLocation>
</comment>
<dbReference type="AlphaFoldDB" id="A0A6H0XXZ7"/>
<name>A0A6H0XXZ7_9PEZI</name>
<evidence type="ECO:0000256" key="7">
    <source>
        <dbReference type="ARBA" id="ARBA00022692"/>
    </source>
</evidence>
<keyword evidence="6" id="KW-0679">Respiratory chain</keyword>
<dbReference type="EMBL" id="CP051141">
    <property type="protein sequence ID" value="QIW99467.1"/>
    <property type="molecule type" value="Genomic_DNA"/>
</dbReference>
<reference evidence="14 15" key="1">
    <citation type="journal article" date="2016" name="Sci. Rep.">
        <title>Peltaster fructicola genome reveals evolution from an invasive phytopathogen to an ectophytic parasite.</title>
        <authorList>
            <person name="Xu C."/>
            <person name="Chen H."/>
            <person name="Gleason M.L."/>
            <person name="Xu J.R."/>
            <person name="Liu H."/>
            <person name="Zhang R."/>
            <person name="Sun G."/>
        </authorList>
    </citation>
    <scope>NUCLEOTIDE SEQUENCE [LARGE SCALE GENOMIC DNA]</scope>
    <source>
        <strain evidence="14 15">LNHT1506</strain>
    </source>
</reference>
<comment type="function">
    <text evidence="1">Accessory subunit of the mitochondrial membrane respiratory chain NADH dehydrogenase (Complex I), that is believed not to be involved in catalysis. Complex I functions in the transfer of electrons from NADH to the respiratory chain. The immediate electron acceptor for the enzyme is believed to be ubiquinone.</text>
</comment>
<dbReference type="InterPro" id="IPR017384">
    <property type="entry name" value="NADH_Ub_cplx-1_asu_su-1"/>
</dbReference>
<keyword evidence="10 13" id="KW-1133">Transmembrane helix</keyword>